<dbReference type="SUPFAM" id="SSF110849">
    <property type="entry name" value="ParB/Sulfiredoxin"/>
    <property type="match status" value="1"/>
</dbReference>
<dbReference type="InterPro" id="IPR050336">
    <property type="entry name" value="Chromosome_partition/occlusion"/>
</dbReference>
<dbReference type="GO" id="GO:0007059">
    <property type="term" value="P:chromosome segregation"/>
    <property type="evidence" value="ECO:0007669"/>
    <property type="project" value="UniProtKB-KW"/>
</dbReference>
<dbReference type="Gene3D" id="1.10.10.2830">
    <property type="match status" value="1"/>
</dbReference>
<keyword evidence="6" id="KW-1185">Reference proteome</keyword>
<dbReference type="PANTHER" id="PTHR33375:SF1">
    <property type="entry name" value="CHROMOSOME-PARTITIONING PROTEIN PARB-RELATED"/>
    <property type="match status" value="1"/>
</dbReference>
<protein>
    <submittedName>
        <fullName evidence="5">Chromosome partitioning protein ParB</fullName>
    </submittedName>
</protein>
<dbReference type="PANTHER" id="PTHR33375">
    <property type="entry name" value="CHROMOSOME-PARTITIONING PROTEIN PARB-RELATED"/>
    <property type="match status" value="1"/>
</dbReference>
<dbReference type="AlphaFoldDB" id="A0A9W6GE52"/>
<dbReference type="NCBIfam" id="TIGR00180">
    <property type="entry name" value="parB_part"/>
    <property type="match status" value="1"/>
</dbReference>
<evidence type="ECO:0000313" key="5">
    <source>
        <dbReference type="EMBL" id="GLI52335.1"/>
    </source>
</evidence>
<comment type="similarity">
    <text evidence="1">Belongs to the ParB family.</text>
</comment>
<organism evidence="5 6">
    <name type="scientific">Thermodesulfovibrio yellowstonii</name>
    <dbReference type="NCBI Taxonomy" id="28262"/>
    <lineage>
        <taxon>Bacteria</taxon>
        <taxon>Pseudomonadati</taxon>
        <taxon>Nitrospirota</taxon>
        <taxon>Thermodesulfovibrionia</taxon>
        <taxon>Thermodesulfovibrionales</taxon>
        <taxon>Thermodesulfovibrionaceae</taxon>
        <taxon>Thermodesulfovibrio</taxon>
    </lineage>
</organism>
<evidence type="ECO:0000313" key="6">
    <source>
        <dbReference type="Proteomes" id="UP001144297"/>
    </source>
</evidence>
<dbReference type="SUPFAM" id="SSF109709">
    <property type="entry name" value="KorB DNA-binding domain-like"/>
    <property type="match status" value="1"/>
</dbReference>
<dbReference type="FunFam" id="1.10.10.2830:FF:000001">
    <property type="entry name" value="Chromosome partitioning protein ParB"/>
    <property type="match status" value="1"/>
</dbReference>
<evidence type="ECO:0000256" key="1">
    <source>
        <dbReference type="ARBA" id="ARBA00006295"/>
    </source>
</evidence>
<reference evidence="5" key="1">
    <citation type="submission" date="2022-12" db="EMBL/GenBank/DDBJ databases">
        <title>Reference genome sequencing for broad-spectrum identification of bacterial and archaeal isolates by mass spectrometry.</title>
        <authorList>
            <person name="Sekiguchi Y."/>
            <person name="Tourlousse D.M."/>
        </authorList>
    </citation>
    <scope>NUCLEOTIDE SEQUENCE</scope>
    <source>
        <strain evidence="5">TSL-P1</strain>
    </source>
</reference>
<name>A0A9W6GE52_9BACT</name>
<dbReference type="InterPro" id="IPR041468">
    <property type="entry name" value="HTH_ParB/Spo0J"/>
</dbReference>
<dbReference type="GO" id="GO:0005694">
    <property type="term" value="C:chromosome"/>
    <property type="evidence" value="ECO:0007669"/>
    <property type="project" value="TreeGrafter"/>
</dbReference>
<keyword evidence="2" id="KW-0159">Chromosome partition</keyword>
<dbReference type="EMBL" id="BSDX01000001">
    <property type="protein sequence ID" value="GLI52335.1"/>
    <property type="molecule type" value="Genomic_DNA"/>
</dbReference>
<comment type="caution">
    <text evidence="5">The sequence shown here is derived from an EMBL/GenBank/DDBJ whole genome shotgun (WGS) entry which is preliminary data.</text>
</comment>
<dbReference type="Pfam" id="PF02195">
    <property type="entry name" value="ParB_N"/>
    <property type="match status" value="1"/>
</dbReference>
<dbReference type="SMART" id="SM00470">
    <property type="entry name" value="ParB"/>
    <property type="match status" value="1"/>
</dbReference>
<evidence type="ECO:0000256" key="2">
    <source>
        <dbReference type="ARBA" id="ARBA00022829"/>
    </source>
</evidence>
<dbReference type="Proteomes" id="UP001144297">
    <property type="component" value="Unassembled WGS sequence"/>
</dbReference>
<dbReference type="InterPro" id="IPR036086">
    <property type="entry name" value="ParB/Sulfiredoxin_sf"/>
</dbReference>
<gene>
    <name evidence="5" type="ORF">TISLANDTSLP1_00280</name>
</gene>
<dbReference type="Pfam" id="PF23552">
    <property type="entry name" value="ParB_C"/>
    <property type="match status" value="1"/>
</dbReference>
<sequence length="284" mass="31687">MKKALGKGLDALIPKVEKAEKEASLIEVPIERILPGIAQPRTGFDEKALKELAQSIKEKGIIQPVVLSRAGDGTFRIIAGERRWRAAKLAGLEKIPAIVKDVSPAEAVEIALIENIQREDLDPVETASAFERLLKEFNITQEELSQRVGKDRATIANYLRILKLPEEIKTYLKDGSLTIGHAKAIVSIDDSQKQKEIAQIVIKKSLSVRQTEELAKRLAKPLLKKQKEKFPEIAQLEDRLTSELGAKVKISHKGKGGRLEIFYNSLDELDGILQRIFKKSFPDS</sequence>
<evidence type="ECO:0000259" key="4">
    <source>
        <dbReference type="PROSITE" id="PS50943"/>
    </source>
</evidence>
<keyword evidence="3" id="KW-0238">DNA-binding</keyword>
<evidence type="ECO:0000256" key="3">
    <source>
        <dbReference type="ARBA" id="ARBA00023125"/>
    </source>
</evidence>
<proteinExistence type="inferred from homology"/>
<dbReference type="InterPro" id="IPR003115">
    <property type="entry name" value="ParB_N"/>
</dbReference>
<dbReference type="Gene3D" id="3.90.1530.30">
    <property type="match status" value="1"/>
</dbReference>
<dbReference type="InterPro" id="IPR001387">
    <property type="entry name" value="Cro/C1-type_HTH"/>
</dbReference>
<dbReference type="Pfam" id="PF17762">
    <property type="entry name" value="HTH_ParB"/>
    <property type="match status" value="1"/>
</dbReference>
<dbReference type="GO" id="GO:0045881">
    <property type="term" value="P:positive regulation of sporulation resulting in formation of a cellular spore"/>
    <property type="evidence" value="ECO:0007669"/>
    <property type="project" value="TreeGrafter"/>
</dbReference>
<dbReference type="CDD" id="cd16393">
    <property type="entry name" value="SPO0J_N"/>
    <property type="match status" value="1"/>
</dbReference>
<feature type="domain" description="HTH cro/C1-type" evidence="4">
    <location>
        <begin position="130"/>
        <end position="160"/>
    </location>
</feature>
<dbReference type="FunFam" id="3.90.1530.30:FF:000001">
    <property type="entry name" value="Chromosome partitioning protein ParB"/>
    <property type="match status" value="1"/>
</dbReference>
<dbReference type="GO" id="GO:0003677">
    <property type="term" value="F:DNA binding"/>
    <property type="evidence" value="ECO:0007669"/>
    <property type="project" value="UniProtKB-KW"/>
</dbReference>
<dbReference type="PROSITE" id="PS50943">
    <property type="entry name" value="HTH_CROC1"/>
    <property type="match status" value="1"/>
</dbReference>
<accession>A0A9W6GE52</accession>
<dbReference type="InterPro" id="IPR057240">
    <property type="entry name" value="ParB_dimer_C"/>
</dbReference>
<dbReference type="InterPro" id="IPR004437">
    <property type="entry name" value="ParB/RepB/Spo0J"/>
</dbReference>